<reference evidence="3" key="1">
    <citation type="submission" date="2017-11" db="EMBL/GenBank/DDBJ databases">
        <title>The draft genome sequence of Chromatocurvus sp. F02.</title>
        <authorList>
            <person name="Du Z.-J."/>
            <person name="Chang Y.-Q."/>
        </authorList>
    </citation>
    <scope>NUCLEOTIDE SEQUENCE [LARGE SCALE GENOMIC DNA]</scope>
    <source>
        <strain evidence="3">F02</strain>
    </source>
</reference>
<dbReference type="EMBL" id="PKLZ01000009">
    <property type="protein sequence ID" value="PLW82064.1"/>
    <property type="molecule type" value="Genomic_DNA"/>
</dbReference>
<sequence length="221" mass="24447">MRLRDDASLESFLATAAQETMLAALRQQPAQGGEAAIFLHGAIDTGKSHLLQAACQLAGPGGCYLPLRDLVLFPPDEVLEGLENRRLVCLDDIDAVLGRDDWEQALFHFYNRARARDCRLLISGNAAPRALAVGLPDLRSRLSWGVVFQLAVPGDEYKQAILQFLALRRGLQMPDEVSRLLVTRAPRRLRDLVDLLEKLDSSSLAEQRPLTVPFVKQVLGL</sequence>
<dbReference type="Proteomes" id="UP000234845">
    <property type="component" value="Unassembled WGS sequence"/>
</dbReference>
<keyword evidence="3" id="KW-1185">Reference proteome</keyword>
<proteinExistence type="predicted"/>
<dbReference type="AlphaFoldDB" id="A0A2N5Y0Z5"/>
<evidence type="ECO:0000313" key="2">
    <source>
        <dbReference type="EMBL" id="PLW82064.1"/>
    </source>
</evidence>
<dbReference type="InterPro" id="IPR055199">
    <property type="entry name" value="Hda_lid"/>
</dbReference>
<dbReference type="PANTHER" id="PTHR30050">
    <property type="entry name" value="CHROMOSOMAL REPLICATION INITIATOR PROTEIN DNAA"/>
    <property type="match status" value="1"/>
</dbReference>
<dbReference type="Gene3D" id="3.40.50.300">
    <property type="entry name" value="P-loop containing nucleotide triphosphate hydrolases"/>
    <property type="match status" value="1"/>
</dbReference>
<dbReference type="NCBIfam" id="TIGR03420">
    <property type="entry name" value="DnaA_homol_Hda"/>
    <property type="match status" value="1"/>
</dbReference>
<evidence type="ECO:0000313" key="3">
    <source>
        <dbReference type="Proteomes" id="UP000234845"/>
    </source>
</evidence>
<dbReference type="GO" id="GO:0032297">
    <property type="term" value="P:negative regulation of DNA-templated DNA replication initiation"/>
    <property type="evidence" value="ECO:0007669"/>
    <property type="project" value="InterPro"/>
</dbReference>
<dbReference type="PANTHER" id="PTHR30050:SF5">
    <property type="entry name" value="DNAA REGULATORY INACTIVATOR HDA"/>
    <property type="match status" value="1"/>
</dbReference>
<comment type="caution">
    <text evidence="2">The sequence shown here is derived from an EMBL/GenBank/DDBJ whole genome shotgun (WGS) entry which is preliminary data.</text>
</comment>
<name>A0A2N5Y0Z5_9GAMM</name>
<dbReference type="InterPro" id="IPR017788">
    <property type="entry name" value="Hda"/>
</dbReference>
<dbReference type="InterPro" id="IPR027417">
    <property type="entry name" value="P-loop_NTPase"/>
</dbReference>
<feature type="domain" description="Hda lid" evidence="1">
    <location>
        <begin position="155"/>
        <end position="219"/>
    </location>
</feature>
<organism evidence="2 3">
    <name type="scientific">Kineobactrum sediminis</name>
    <dbReference type="NCBI Taxonomy" id="1905677"/>
    <lineage>
        <taxon>Bacteria</taxon>
        <taxon>Pseudomonadati</taxon>
        <taxon>Pseudomonadota</taxon>
        <taxon>Gammaproteobacteria</taxon>
        <taxon>Cellvibrionales</taxon>
        <taxon>Halieaceae</taxon>
        <taxon>Kineobactrum</taxon>
    </lineage>
</organism>
<dbReference type="SUPFAM" id="SSF52540">
    <property type="entry name" value="P-loop containing nucleoside triphosphate hydrolases"/>
    <property type="match status" value="1"/>
</dbReference>
<dbReference type="Gene3D" id="1.10.8.60">
    <property type="match status" value="1"/>
</dbReference>
<accession>A0A2N5Y0Z5</accession>
<dbReference type="OrthoDB" id="9784878at2"/>
<gene>
    <name evidence="2" type="primary">hda</name>
    <name evidence="2" type="ORF">CWI75_12485</name>
</gene>
<dbReference type="GO" id="GO:0006270">
    <property type="term" value="P:DNA replication initiation"/>
    <property type="evidence" value="ECO:0007669"/>
    <property type="project" value="TreeGrafter"/>
</dbReference>
<evidence type="ECO:0000259" key="1">
    <source>
        <dbReference type="Pfam" id="PF22688"/>
    </source>
</evidence>
<dbReference type="Pfam" id="PF22688">
    <property type="entry name" value="Hda_lid"/>
    <property type="match status" value="1"/>
</dbReference>
<protein>
    <submittedName>
        <fullName evidence="2">DnaA regulatory inactivator Hda</fullName>
    </submittedName>
</protein>